<dbReference type="Proteomes" id="UP000237947">
    <property type="component" value="Chromosome"/>
</dbReference>
<dbReference type="EMBL" id="CP027226">
    <property type="protein sequence ID" value="AVM42767.1"/>
    <property type="molecule type" value="Genomic_DNA"/>
</dbReference>
<dbReference type="KEGG" id="fsa:C5Q98_05875"/>
<dbReference type="RefSeq" id="WP_106012717.1">
    <property type="nucleotide sequence ID" value="NZ_CP027226.1"/>
</dbReference>
<gene>
    <name evidence="1" type="ORF">C5Q98_05875</name>
</gene>
<organism evidence="1 2">
    <name type="scientific">Fastidiosipila sanguinis</name>
    <dbReference type="NCBI Taxonomy" id="236753"/>
    <lineage>
        <taxon>Bacteria</taxon>
        <taxon>Bacillati</taxon>
        <taxon>Bacillota</taxon>
        <taxon>Clostridia</taxon>
        <taxon>Eubacteriales</taxon>
        <taxon>Oscillospiraceae</taxon>
        <taxon>Fastidiosipila</taxon>
    </lineage>
</organism>
<evidence type="ECO:0000313" key="2">
    <source>
        <dbReference type="Proteomes" id="UP000237947"/>
    </source>
</evidence>
<proteinExistence type="predicted"/>
<keyword evidence="2" id="KW-1185">Reference proteome</keyword>
<dbReference type="InterPro" id="IPR024524">
    <property type="entry name" value="DUF3800"/>
</dbReference>
<dbReference type="OrthoDB" id="7541663at2"/>
<dbReference type="AlphaFoldDB" id="A0A2S0KP30"/>
<accession>A0A2S0KP30</accession>
<sequence>MTRINIEDQKKTVFDLNSIPPFEEEMTFYYDESGNCRKFSLTNTGFNNIDALKGDFVLAGVAHEGKSCDIDVPSLYAELDYKEGQKELKFKHLYHNSRDFQSFIGSKRATGFLKWLSKSGLYIHYSALNNLYYSLVDIVDSLWETHPQCVMYMWDIKGALYDFVIEHQDEVINIFIRHTYPDVKDVSAFCNEICSLIWEYNDDSEYDSGFFLELLRQMLKTAGKLDKLIFVQDNEPFMLIQEYYIFYTERCEIFSKSNHIFDEEPTVQKQIADLELYENGIQFNNWQFVKSHENIYVQVSDLIAGLLRKLFMFLDANSLTDIESIAMKLNDAQVKNFTLIWMLIRKADDKSPLFIKNANSQKNVKERMMKLQLLGVSNNKLKIEVPNHEL</sequence>
<reference evidence="2" key="1">
    <citation type="submission" date="2018-02" db="EMBL/GenBank/DDBJ databases">
        <authorList>
            <person name="Holder M.E."/>
            <person name="Ajami N.J."/>
            <person name="Petrosino J.F."/>
        </authorList>
    </citation>
    <scope>NUCLEOTIDE SEQUENCE [LARGE SCALE GENOMIC DNA]</scope>
    <source>
        <strain evidence="2">CCUG 47711</strain>
    </source>
</reference>
<dbReference type="Pfam" id="PF12686">
    <property type="entry name" value="DUF3800"/>
    <property type="match status" value="1"/>
</dbReference>
<name>A0A2S0KP30_9FIRM</name>
<evidence type="ECO:0000313" key="1">
    <source>
        <dbReference type="EMBL" id="AVM42767.1"/>
    </source>
</evidence>
<protein>
    <recommendedName>
        <fullName evidence="3">DUF3800 domain-containing protein</fullName>
    </recommendedName>
</protein>
<evidence type="ECO:0008006" key="3">
    <source>
        <dbReference type="Google" id="ProtNLM"/>
    </source>
</evidence>